<reference evidence="7 8" key="1">
    <citation type="submission" date="2011-08" db="EMBL/GenBank/DDBJ databases">
        <title>The Genome Sequence of Clostridium hathewayi WAL-18680.</title>
        <authorList>
            <consortium name="The Broad Institute Genome Sequencing Platform"/>
            <person name="Earl A."/>
            <person name="Ward D."/>
            <person name="Feldgarden M."/>
            <person name="Gevers D."/>
            <person name="Finegold S.M."/>
            <person name="Summanen P.H."/>
            <person name="Molitoris D.R."/>
            <person name="Song M."/>
            <person name="Daigneault M."/>
            <person name="Allen-Vercoe E."/>
            <person name="Young S.K."/>
            <person name="Zeng Q."/>
            <person name="Gargeya S."/>
            <person name="Fitzgerald M."/>
            <person name="Haas B."/>
            <person name="Abouelleil A."/>
            <person name="Alvarado L."/>
            <person name="Arachchi H.M."/>
            <person name="Berlin A."/>
            <person name="Brown A."/>
            <person name="Chapman S.B."/>
            <person name="Chen Z."/>
            <person name="Dunbar C."/>
            <person name="Freedman E."/>
            <person name="Gearin G."/>
            <person name="Gellesch M."/>
            <person name="Goldberg J."/>
            <person name="Griggs A."/>
            <person name="Gujja S."/>
            <person name="Heiman D."/>
            <person name="Howarth C."/>
            <person name="Larson L."/>
            <person name="Lui A."/>
            <person name="MacDonald P.J.P."/>
            <person name="Montmayeur A."/>
            <person name="Murphy C."/>
            <person name="Neiman D."/>
            <person name="Pearson M."/>
            <person name="Priest M."/>
            <person name="Roberts A."/>
            <person name="Saif S."/>
            <person name="Shea T."/>
            <person name="Shenoy N."/>
            <person name="Sisk P."/>
            <person name="Stolte C."/>
            <person name="Sykes S."/>
            <person name="Wortman J."/>
            <person name="Nusbaum C."/>
            <person name="Birren B."/>
        </authorList>
    </citation>
    <scope>NUCLEOTIDE SEQUENCE [LARGE SCALE GENOMIC DNA]</scope>
    <source>
        <strain evidence="7 8">WAL-18680</strain>
    </source>
</reference>
<dbReference type="InterPro" id="IPR059000">
    <property type="entry name" value="ATPase_P-type_domA"/>
</dbReference>
<evidence type="ECO:0000256" key="1">
    <source>
        <dbReference type="ARBA" id="ARBA00004651"/>
    </source>
</evidence>
<evidence type="ECO:0000259" key="6">
    <source>
        <dbReference type="Pfam" id="PF00122"/>
    </source>
</evidence>
<sequence length="211" mass="23103">MTKKQKTMMTRLMISGVFLIAGVLMEGKVSWAWAPFVVSYLTAGYDIPLKALRNIKNGQVFDENFLMTIATFGAIAVGSLEEAVAVMLFYQVGELFSDYAVNKSRKSITDLMDINPEYANLLKDGKEEQVDPDDVEIDDIIVIKPGEKVPLDGIITRGASSLDTKALTGESMPVEVKEGMDIVSGSINLNGVLEVRVTKLFDDSTVAKILE</sequence>
<dbReference type="GO" id="GO:0005886">
    <property type="term" value="C:plasma membrane"/>
    <property type="evidence" value="ECO:0007669"/>
    <property type="project" value="UniProtKB-SubCell"/>
</dbReference>
<dbReference type="GO" id="GO:0019829">
    <property type="term" value="F:ATPase-coupled monoatomic cation transmembrane transporter activity"/>
    <property type="evidence" value="ECO:0007669"/>
    <property type="project" value="InterPro"/>
</dbReference>
<accession>G5IDD8</accession>
<comment type="caution">
    <text evidence="7">The sequence shown here is derived from an EMBL/GenBank/DDBJ whole genome shotgun (WGS) entry which is preliminary data.</text>
</comment>
<evidence type="ECO:0000256" key="4">
    <source>
        <dbReference type="ARBA" id="ARBA00022989"/>
    </source>
</evidence>
<comment type="similarity">
    <text evidence="2">Belongs to the cation transport ATPase (P-type) (TC 3.A.3) family. Type IB subfamily.</text>
</comment>
<keyword evidence="4" id="KW-1133">Transmembrane helix</keyword>
<evidence type="ECO:0000313" key="7">
    <source>
        <dbReference type="EMBL" id="EHI60520.1"/>
    </source>
</evidence>
<dbReference type="FunFam" id="2.70.150.10:FF:000002">
    <property type="entry name" value="Copper-transporting ATPase 1, putative"/>
    <property type="match status" value="1"/>
</dbReference>
<gene>
    <name evidence="7" type="ORF">HMPREF9473_01515</name>
</gene>
<dbReference type="AlphaFoldDB" id="G5IDD8"/>
<evidence type="ECO:0000313" key="8">
    <source>
        <dbReference type="Proteomes" id="UP000005384"/>
    </source>
</evidence>
<keyword evidence="8" id="KW-1185">Reference proteome</keyword>
<evidence type="ECO:0000256" key="2">
    <source>
        <dbReference type="ARBA" id="ARBA00006024"/>
    </source>
</evidence>
<dbReference type="EMBL" id="ADLN01000017">
    <property type="protein sequence ID" value="EHI60520.1"/>
    <property type="molecule type" value="Genomic_DNA"/>
</dbReference>
<proteinExistence type="inferred from homology"/>
<feature type="domain" description="P-type ATPase A" evidence="6">
    <location>
        <begin position="115"/>
        <end position="210"/>
    </location>
</feature>
<organism evidence="7 8">
    <name type="scientific">Hungatella hathewayi WAL-18680</name>
    <dbReference type="NCBI Taxonomy" id="742737"/>
    <lineage>
        <taxon>Bacteria</taxon>
        <taxon>Bacillati</taxon>
        <taxon>Bacillota</taxon>
        <taxon>Clostridia</taxon>
        <taxon>Lachnospirales</taxon>
        <taxon>Lachnospiraceae</taxon>
        <taxon>Hungatella</taxon>
    </lineage>
</organism>
<dbReference type="Pfam" id="PF00122">
    <property type="entry name" value="E1-E2_ATPase"/>
    <property type="match status" value="1"/>
</dbReference>
<comment type="subcellular location">
    <subcellularLocation>
        <location evidence="1">Cell membrane</location>
        <topology evidence="1">Multi-pass membrane protein</topology>
    </subcellularLocation>
</comment>
<dbReference type="InterPro" id="IPR008250">
    <property type="entry name" value="ATPase_P-typ_transduc_dom_A_sf"/>
</dbReference>
<dbReference type="Proteomes" id="UP000005384">
    <property type="component" value="Unassembled WGS sequence"/>
</dbReference>
<dbReference type="HOGENOM" id="CLU_107885_0_0_9"/>
<protein>
    <recommendedName>
        <fullName evidence="6">P-type ATPase A domain-containing protein</fullName>
    </recommendedName>
</protein>
<evidence type="ECO:0000256" key="5">
    <source>
        <dbReference type="ARBA" id="ARBA00023136"/>
    </source>
</evidence>
<dbReference type="PANTHER" id="PTHR48085:SF5">
    <property type="entry name" value="CADMIUM_ZINC-TRANSPORTING ATPASE HMA4-RELATED"/>
    <property type="match status" value="1"/>
</dbReference>
<name>G5IDD8_9FIRM</name>
<keyword evidence="5" id="KW-0472">Membrane</keyword>
<keyword evidence="3" id="KW-0812">Transmembrane</keyword>
<dbReference type="InterPro" id="IPR027256">
    <property type="entry name" value="P-typ_ATPase_IB"/>
</dbReference>
<dbReference type="SUPFAM" id="SSF81653">
    <property type="entry name" value="Calcium ATPase, transduction domain A"/>
    <property type="match status" value="1"/>
</dbReference>
<feature type="non-terminal residue" evidence="7">
    <location>
        <position position="211"/>
    </location>
</feature>
<dbReference type="Gene3D" id="2.70.150.10">
    <property type="entry name" value="Calcium-transporting ATPase, cytoplasmic transduction domain A"/>
    <property type="match status" value="1"/>
</dbReference>
<dbReference type="InterPro" id="IPR051014">
    <property type="entry name" value="Cation_Transport_ATPase_IB"/>
</dbReference>
<evidence type="ECO:0000256" key="3">
    <source>
        <dbReference type="ARBA" id="ARBA00022692"/>
    </source>
</evidence>
<dbReference type="PANTHER" id="PTHR48085">
    <property type="entry name" value="CADMIUM/ZINC-TRANSPORTING ATPASE HMA2-RELATED"/>
    <property type="match status" value="1"/>
</dbReference>
<dbReference type="GO" id="GO:0015086">
    <property type="term" value="F:cadmium ion transmembrane transporter activity"/>
    <property type="evidence" value="ECO:0007669"/>
    <property type="project" value="TreeGrafter"/>
</dbReference>
<dbReference type="PRINTS" id="PR00941">
    <property type="entry name" value="CDATPASE"/>
</dbReference>